<feature type="compositionally biased region" description="Low complexity" evidence="8">
    <location>
        <begin position="57"/>
        <end position="84"/>
    </location>
</feature>
<dbReference type="SMART" id="SM00020">
    <property type="entry name" value="Tryp_SPc"/>
    <property type="match status" value="1"/>
</dbReference>
<protein>
    <submittedName>
        <fullName evidence="11">Serine protease snake-like</fullName>
    </submittedName>
</protein>
<dbReference type="InterPro" id="IPR009003">
    <property type="entry name" value="Peptidase_S1_PA"/>
</dbReference>
<sequence length="388" mass="41121">MTVRVCRRIQRSCFTASTATMDATTARTLLMAVLGGAVLAATLAGEENQTASAQPLADEAGAAGPAATNDSSSPPSSTPSSSTPKDATYGRIARAMCVVYSEYVYQVPPPIALIAGDSSKVDMCTMPAEPLIVGGDNVAPNEFPHMALVGYANDEGGIEYLCGGSLIAPNFVLTAAHCLILQSGQPARWVLLGDLDLSTTKDDASPQRLEVAQAIKHPDYQPPQHYNDIALLRLERSAEMTAYVRPACLNTEGIIPGSSSKPLATGWGHTEFADAMPSSIMMKVELPLQPYHVCNDTYRSLVGARLPRGILDETQLCAGLLAGGKDTCQGDSGGPLQTFTNDEPYCMHHVLGVTSFGKGCGFKEAPGVYSRVSAFVPWIESVVWPNEH</sequence>
<evidence type="ECO:0000256" key="7">
    <source>
        <dbReference type="RuleBase" id="RU363034"/>
    </source>
</evidence>
<dbReference type="InParanoid" id="A0A6P8YC64"/>
<accession>A0A6P8YC64</accession>
<dbReference type="InterPro" id="IPR018114">
    <property type="entry name" value="TRYPSIN_HIS"/>
</dbReference>
<feature type="region of interest" description="Disordered" evidence="8">
    <location>
        <begin position="50"/>
        <end position="87"/>
    </location>
</feature>
<dbReference type="InterPro" id="IPR001254">
    <property type="entry name" value="Trypsin_dom"/>
</dbReference>
<dbReference type="Pfam" id="PF00089">
    <property type="entry name" value="Trypsin"/>
    <property type="match status" value="1"/>
</dbReference>
<evidence type="ECO:0000256" key="8">
    <source>
        <dbReference type="SAM" id="MobiDB-lite"/>
    </source>
</evidence>
<evidence type="ECO:0000256" key="2">
    <source>
        <dbReference type="ARBA" id="ARBA00022525"/>
    </source>
</evidence>
<organism evidence="11">
    <name type="scientific">Thrips palmi</name>
    <name type="common">Melon thrips</name>
    <dbReference type="NCBI Taxonomy" id="161013"/>
    <lineage>
        <taxon>Eukaryota</taxon>
        <taxon>Metazoa</taxon>
        <taxon>Ecdysozoa</taxon>
        <taxon>Arthropoda</taxon>
        <taxon>Hexapoda</taxon>
        <taxon>Insecta</taxon>
        <taxon>Pterygota</taxon>
        <taxon>Neoptera</taxon>
        <taxon>Paraneoptera</taxon>
        <taxon>Thysanoptera</taxon>
        <taxon>Terebrantia</taxon>
        <taxon>Thripoidea</taxon>
        <taxon>Thripidae</taxon>
        <taxon>Thrips</taxon>
    </lineage>
</organism>
<keyword evidence="2" id="KW-0964">Secreted</keyword>
<keyword evidence="3 7" id="KW-0645">Protease</keyword>
<dbReference type="KEGG" id="tpal:117641306"/>
<dbReference type="PANTHER" id="PTHR24252">
    <property type="entry name" value="ACROSIN-RELATED"/>
    <property type="match status" value="1"/>
</dbReference>
<evidence type="ECO:0000256" key="1">
    <source>
        <dbReference type="ARBA" id="ARBA00004613"/>
    </source>
</evidence>
<dbReference type="SUPFAM" id="SSF50494">
    <property type="entry name" value="Trypsin-like serine proteases"/>
    <property type="match status" value="1"/>
</dbReference>
<dbReference type="PANTHER" id="PTHR24252:SF7">
    <property type="entry name" value="HYALIN"/>
    <property type="match status" value="1"/>
</dbReference>
<evidence type="ECO:0000256" key="4">
    <source>
        <dbReference type="ARBA" id="ARBA00022801"/>
    </source>
</evidence>
<evidence type="ECO:0000256" key="3">
    <source>
        <dbReference type="ARBA" id="ARBA00022670"/>
    </source>
</evidence>
<dbReference type="Proteomes" id="UP000515158">
    <property type="component" value="Unplaced"/>
</dbReference>
<dbReference type="PROSITE" id="PS00134">
    <property type="entry name" value="TRYPSIN_HIS"/>
    <property type="match status" value="1"/>
</dbReference>
<name>A0A6P8YC64_THRPL</name>
<dbReference type="OrthoDB" id="6339452at2759"/>
<dbReference type="RefSeq" id="XP_034234400.1">
    <property type="nucleotide sequence ID" value="XM_034378509.1"/>
</dbReference>
<dbReference type="Gene3D" id="2.40.10.10">
    <property type="entry name" value="Trypsin-like serine proteases"/>
    <property type="match status" value="1"/>
</dbReference>
<evidence type="ECO:0000259" key="9">
    <source>
        <dbReference type="PROSITE" id="PS50240"/>
    </source>
</evidence>
<dbReference type="FunCoup" id="A0A6P8YC64">
    <property type="interactions" value="15"/>
</dbReference>
<dbReference type="GO" id="GO:0004252">
    <property type="term" value="F:serine-type endopeptidase activity"/>
    <property type="evidence" value="ECO:0007669"/>
    <property type="project" value="InterPro"/>
</dbReference>
<dbReference type="GeneID" id="117641306"/>
<dbReference type="FunFam" id="2.40.10.10:FF:000015">
    <property type="entry name" value="Atrial natriuretic peptide-converting enzyme"/>
    <property type="match status" value="1"/>
</dbReference>
<dbReference type="CDD" id="cd00190">
    <property type="entry name" value="Tryp_SPc"/>
    <property type="match status" value="1"/>
</dbReference>
<proteinExistence type="predicted"/>
<gene>
    <name evidence="11" type="primary">LOC117641306</name>
</gene>
<dbReference type="GO" id="GO:0005576">
    <property type="term" value="C:extracellular region"/>
    <property type="evidence" value="ECO:0007669"/>
    <property type="project" value="UniProtKB-SubCell"/>
</dbReference>
<keyword evidence="6" id="KW-1015">Disulfide bond</keyword>
<evidence type="ECO:0000256" key="6">
    <source>
        <dbReference type="ARBA" id="ARBA00023157"/>
    </source>
</evidence>
<dbReference type="AlphaFoldDB" id="A0A6P8YC64"/>
<dbReference type="InterPro" id="IPR033116">
    <property type="entry name" value="TRYPSIN_SER"/>
</dbReference>
<dbReference type="InterPro" id="IPR043504">
    <property type="entry name" value="Peptidase_S1_PA_chymotrypsin"/>
</dbReference>
<dbReference type="PRINTS" id="PR00722">
    <property type="entry name" value="CHYMOTRYPSIN"/>
</dbReference>
<evidence type="ECO:0000313" key="11">
    <source>
        <dbReference type="RefSeq" id="XP_034234400.1"/>
    </source>
</evidence>
<dbReference type="PROSITE" id="PS00135">
    <property type="entry name" value="TRYPSIN_SER"/>
    <property type="match status" value="1"/>
</dbReference>
<dbReference type="PROSITE" id="PS50240">
    <property type="entry name" value="TRYPSIN_DOM"/>
    <property type="match status" value="1"/>
</dbReference>
<keyword evidence="4 7" id="KW-0378">Hydrolase</keyword>
<dbReference type="GO" id="GO:0006508">
    <property type="term" value="P:proteolysis"/>
    <property type="evidence" value="ECO:0007669"/>
    <property type="project" value="UniProtKB-KW"/>
</dbReference>
<dbReference type="InterPro" id="IPR001314">
    <property type="entry name" value="Peptidase_S1A"/>
</dbReference>
<evidence type="ECO:0000313" key="10">
    <source>
        <dbReference type="Proteomes" id="UP000515158"/>
    </source>
</evidence>
<comment type="subcellular location">
    <subcellularLocation>
        <location evidence="1">Secreted</location>
    </subcellularLocation>
</comment>
<keyword evidence="5 7" id="KW-0720">Serine protease</keyword>
<evidence type="ECO:0000256" key="5">
    <source>
        <dbReference type="ARBA" id="ARBA00022825"/>
    </source>
</evidence>
<reference evidence="11" key="1">
    <citation type="submission" date="2025-08" db="UniProtKB">
        <authorList>
            <consortium name="RefSeq"/>
        </authorList>
    </citation>
    <scope>IDENTIFICATION</scope>
    <source>
        <tissue evidence="11">Total insect</tissue>
    </source>
</reference>
<keyword evidence="10" id="KW-1185">Reference proteome</keyword>
<feature type="domain" description="Peptidase S1" evidence="9">
    <location>
        <begin position="132"/>
        <end position="384"/>
    </location>
</feature>